<comment type="caution">
    <text evidence="3">The sequence shown here is derived from an EMBL/GenBank/DDBJ whole genome shotgun (WGS) entry which is preliminary data.</text>
</comment>
<organism evidence="3 4">
    <name type="scientific">Allokutzneria oryzae</name>
    <dbReference type="NCBI Taxonomy" id="1378989"/>
    <lineage>
        <taxon>Bacteria</taxon>
        <taxon>Bacillati</taxon>
        <taxon>Actinomycetota</taxon>
        <taxon>Actinomycetes</taxon>
        <taxon>Pseudonocardiales</taxon>
        <taxon>Pseudonocardiaceae</taxon>
        <taxon>Allokutzneria</taxon>
    </lineage>
</organism>
<dbReference type="Pfam" id="PF12728">
    <property type="entry name" value="HTH_17"/>
    <property type="match status" value="1"/>
</dbReference>
<evidence type="ECO:0000313" key="4">
    <source>
        <dbReference type="Proteomes" id="UP001589693"/>
    </source>
</evidence>
<gene>
    <name evidence="3" type="ORF">ACFFQA_23000</name>
</gene>
<proteinExistence type="predicted"/>
<evidence type="ECO:0000256" key="1">
    <source>
        <dbReference type="SAM" id="MobiDB-lite"/>
    </source>
</evidence>
<feature type="domain" description="Helix-turn-helix" evidence="2">
    <location>
        <begin position="38"/>
        <end position="85"/>
    </location>
</feature>
<evidence type="ECO:0000313" key="3">
    <source>
        <dbReference type="EMBL" id="MFB9906814.1"/>
    </source>
</evidence>
<feature type="compositionally biased region" description="Low complexity" evidence="1">
    <location>
        <begin position="1"/>
        <end position="10"/>
    </location>
</feature>
<protein>
    <submittedName>
        <fullName evidence="3">Helix-turn-helix domain-containing protein</fullName>
    </submittedName>
</protein>
<sequence length="93" mass="10137">MSNVIAFPARPAEEPEPEEFGDLYEGPTPDIAPEGLTYTVGELAYLLNLSTSVTEQYLTEGVIPGSRIGGQWVASRKRLATWLDSLPREGGAW</sequence>
<evidence type="ECO:0000259" key="2">
    <source>
        <dbReference type="Pfam" id="PF12728"/>
    </source>
</evidence>
<dbReference type="Proteomes" id="UP001589693">
    <property type="component" value="Unassembled WGS sequence"/>
</dbReference>
<dbReference type="RefSeq" id="WP_377855723.1">
    <property type="nucleotide sequence ID" value="NZ_JBHLZU010000018.1"/>
</dbReference>
<dbReference type="InterPro" id="IPR041657">
    <property type="entry name" value="HTH_17"/>
</dbReference>
<feature type="region of interest" description="Disordered" evidence="1">
    <location>
        <begin position="1"/>
        <end position="21"/>
    </location>
</feature>
<dbReference type="EMBL" id="JBHLZU010000018">
    <property type="protein sequence ID" value="MFB9906814.1"/>
    <property type="molecule type" value="Genomic_DNA"/>
</dbReference>
<name>A0ABV6A3J4_9PSEU</name>
<accession>A0ABV6A3J4</accession>
<reference evidence="3 4" key="1">
    <citation type="submission" date="2024-09" db="EMBL/GenBank/DDBJ databases">
        <authorList>
            <person name="Sun Q."/>
            <person name="Mori K."/>
        </authorList>
    </citation>
    <scope>NUCLEOTIDE SEQUENCE [LARGE SCALE GENOMIC DNA]</scope>
    <source>
        <strain evidence="3 4">TBRC 7907</strain>
    </source>
</reference>
<keyword evidence="4" id="KW-1185">Reference proteome</keyword>